<sequence>MDSPKAAVNLETELTCSICTDLLYQPLTLLDCLHTFCAACLKEWFHWQAVRAENAPTPPPPDAAVFTCPSCRERVRDTRHDARVTTLLEMFLALNPDKAKSDADRAEMDQKYKKGDKIMPKLSFQDRTPEQRRLDAQERRILEEVQQMSLRDAVADAAAAAAHSSHASSRTRRRDGADSRSSREPSRSRDPSRDSGTRGTRESARRHAEGATLQADNVYAEERRRRRSESRQRPADTSDVRARYMNHQSSLRSLISSEGVEARDVEREIEEFARQIQEEGLLEGLDLDNIDLANNTELSRKITEAYRRRHRERLRNNGGRSSNASAHSHRSEVATRPRSRTGDSSRPSSRHAAYSREPSTSSTEERGRYPPSASGLLEVQEPARRRRRTSSGTRSATVPIGPTQPDIRAPNRRSQTDLSTIVTSADQNLSRPRVTTDIRSVSSPTAVTSAGARVESPAAAGQPFHVRAAAGLGISQPQPDPQPDPSASNRKRAARPAELALGQGSPNLVSTSGPLSTDLVSPPLSSPRRAQMPRYKEPFISCSRCSREHIEYELHYNCSICSKGGWNICQDCWRRRKGCLNWYGFGNGAWKVWENAKASDPQTAPPHILAARRYTPPKAIPGGAEGRRTLTTDNPIDRLQTGSFCSGCLAWANDGFWRCDSCNEGEWGFCGDCVNQGVSCSHPLVYQPPSASSVQSLNPTPPASPSPKSPVFPRPSAPTVVGGPSVLAVGNQKAAVLTPPCEVCRKPIPSTDPRFHCYSCTSKVVPDPRPGDYNICQPCYSMLASNGTVAPENGPAGWRRCPQGHRMVLVGFELDEKGGDRRRILRESVGGRRLRPEPYAANPSMQVFSWWNMSAGDVPTKLERLVALDVSVVAAAGRAAADVGGEQPGRFTDTFPADGGTFPRAVARWSWYPAAGADDELMFPKGAEVLEVENVNDEWFHGYYMGASGLFPAPYVKLVRRDDA</sequence>
<dbReference type="EMBL" id="JAULSN010000002">
    <property type="protein sequence ID" value="KAK3380264.1"/>
    <property type="molecule type" value="Genomic_DNA"/>
</dbReference>
<evidence type="ECO:0000256" key="8">
    <source>
        <dbReference type="PROSITE-ProRule" id="PRU00192"/>
    </source>
</evidence>
<feature type="compositionally biased region" description="Basic and acidic residues" evidence="9">
    <location>
        <begin position="99"/>
        <end position="119"/>
    </location>
</feature>
<dbReference type="InterPro" id="IPR018957">
    <property type="entry name" value="Znf_C3HC4_RING-type"/>
</dbReference>
<dbReference type="InterPro" id="IPR052256">
    <property type="entry name" value="E3_ubiquitin-ligase_CHFR"/>
</dbReference>
<feature type="domain" description="RING-type" evidence="11">
    <location>
        <begin position="16"/>
        <end position="72"/>
    </location>
</feature>
<dbReference type="AlphaFoldDB" id="A0AAE0NF01"/>
<evidence type="ECO:0000256" key="9">
    <source>
        <dbReference type="SAM" id="MobiDB-lite"/>
    </source>
</evidence>
<feature type="compositionally biased region" description="Low complexity" evidence="9">
    <location>
        <begin position="156"/>
        <end position="168"/>
    </location>
</feature>
<keyword evidence="6" id="KW-0832">Ubl conjugation</keyword>
<dbReference type="SUPFAM" id="SSF50044">
    <property type="entry name" value="SH3-domain"/>
    <property type="match status" value="1"/>
</dbReference>
<dbReference type="PROSITE" id="PS50002">
    <property type="entry name" value="SH3"/>
    <property type="match status" value="1"/>
</dbReference>
<comment type="caution">
    <text evidence="12">The sequence shown here is derived from an EMBL/GenBank/DDBJ whole genome shotgun (WGS) entry which is preliminary data.</text>
</comment>
<keyword evidence="13" id="KW-1185">Reference proteome</keyword>
<dbReference type="Proteomes" id="UP001287356">
    <property type="component" value="Unassembled WGS sequence"/>
</dbReference>
<evidence type="ECO:0000256" key="7">
    <source>
        <dbReference type="PROSITE-ProRule" id="PRU00175"/>
    </source>
</evidence>
<feature type="compositionally biased region" description="Polar residues" evidence="9">
    <location>
        <begin position="437"/>
        <end position="448"/>
    </location>
</feature>
<proteinExistence type="inferred from homology"/>
<feature type="region of interest" description="Disordered" evidence="9">
    <location>
        <begin position="691"/>
        <end position="717"/>
    </location>
</feature>
<feature type="compositionally biased region" description="Basic and acidic residues" evidence="9">
    <location>
        <begin position="329"/>
        <end position="343"/>
    </location>
</feature>
<feature type="compositionally biased region" description="Low complexity" evidence="9">
    <location>
        <begin position="316"/>
        <end position="326"/>
    </location>
</feature>
<dbReference type="SMART" id="SM00326">
    <property type="entry name" value="SH3"/>
    <property type="match status" value="1"/>
</dbReference>
<evidence type="ECO:0000256" key="4">
    <source>
        <dbReference type="ARBA" id="ARBA00022771"/>
    </source>
</evidence>
<dbReference type="InterPro" id="IPR001452">
    <property type="entry name" value="SH3_domain"/>
</dbReference>
<dbReference type="GO" id="GO:0004842">
    <property type="term" value="F:ubiquitin-protein transferase activity"/>
    <property type="evidence" value="ECO:0007669"/>
    <property type="project" value="TreeGrafter"/>
</dbReference>
<organism evidence="12 13">
    <name type="scientific">Lasiosphaeria ovina</name>
    <dbReference type="NCBI Taxonomy" id="92902"/>
    <lineage>
        <taxon>Eukaryota</taxon>
        <taxon>Fungi</taxon>
        <taxon>Dikarya</taxon>
        <taxon>Ascomycota</taxon>
        <taxon>Pezizomycotina</taxon>
        <taxon>Sordariomycetes</taxon>
        <taxon>Sordariomycetidae</taxon>
        <taxon>Sordariales</taxon>
        <taxon>Lasiosphaeriaceae</taxon>
        <taxon>Lasiosphaeria</taxon>
    </lineage>
</organism>
<dbReference type="SUPFAM" id="SSF57850">
    <property type="entry name" value="RING/U-box"/>
    <property type="match status" value="1"/>
</dbReference>
<feature type="compositionally biased region" description="Polar residues" evidence="9">
    <location>
        <begin position="504"/>
        <end position="519"/>
    </location>
</feature>
<evidence type="ECO:0000256" key="1">
    <source>
        <dbReference type="ARBA" id="ARBA00008649"/>
    </source>
</evidence>
<dbReference type="GO" id="GO:0008270">
    <property type="term" value="F:zinc ion binding"/>
    <property type="evidence" value="ECO:0007669"/>
    <property type="project" value="UniProtKB-KW"/>
</dbReference>
<keyword evidence="3" id="KW-0479">Metal-binding</keyword>
<feature type="domain" description="SH3" evidence="10">
    <location>
        <begin position="900"/>
        <end position="961"/>
    </location>
</feature>
<reference evidence="12" key="2">
    <citation type="submission" date="2023-06" db="EMBL/GenBank/DDBJ databases">
        <authorList>
            <consortium name="Lawrence Berkeley National Laboratory"/>
            <person name="Haridas S."/>
            <person name="Hensen N."/>
            <person name="Bonometti L."/>
            <person name="Westerberg I."/>
            <person name="Brannstrom I.O."/>
            <person name="Guillou S."/>
            <person name="Cros-Aarteil S."/>
            <person name="Calhoun S."/>
            <person name="Kuo A."/>
            <person name="Mondo S."/>
            <person name="Pangilinan J."/>
            <person name="Riley R."/>
            <person name="Labutti K."/>
            <person name="Andreopoulos B."/>
            <person name="Lipzen A."/>
            <person name="Chen C."/>
            <person name="Yanf M."/>
            <person name="Daum C."/>
            <person name="Ng V."/>
            <person name="Clum A."/>
            <person name="Steindorff A."/>
            <person name="Ohm R."/>
            <person name="Martin F."/>
            <person name="Silar P."/>
            <person name="Natvig D."/>
            <person name="Lalanne C."/>
            <person name="Gautier V."/>
            <person name="Ament-Velasquez S.L."/>
            <person name="Kruys A."/>
            <person name="Hutchinson M.I."/>
            <person name="Powell A.J."/>
            <person name="Barry K."/>
            <person name="Miller A.N."/>
            <person name="Grigoriev I.V."/>
            <person name="Debuchy R."/>
            <person name="Gladieux P."/>
            <person name="Thoren M.H."/>
            <person name="Johannesson H."/>
        </authorList>
    </citation>
    <scope>NUCLEOTIDE SEQUENCE</scope>
    <source>
        <strain evidence="12">CBS 958.72</strain>
    </source>
</reference>
<evidence type="ECO:0000256" key="2">
    <source>
        <dbReference type="ARBA" id="ARBA00022443"/>
    </source>
</evidence>
<keyword evidence="4 7" id="KW-0863">Zinc-finger</keyword>
<feature type="region of interest" description="Disordered" evidence="9">
    <location>
        <begin position="473"/>
        <end position="531"/>
    </location>
</feature>
<dbReference type="PROSITE" id="PS50089">
    <property type="entry name" value="ZF_RING_2"/>
    <property type="match status" value="1"/>
</dbReference>
<feature type="compositionally biased region" description="Pro residues" evidence="9">
    <location>
        <begin position="699"/>
        <end position="716"/>
    </location>
</feature>
<keyword evidence="2 8" id="KW-0728">SH3 domain</keyword>
<evidence type="ECO:0000259" key="10">
    <source>
        <dbReference type="PROSITE" id="PS50002"/>
    </source>
</evidence>
<dbReference type="Gene3D" id="2.30.30.40">
    <property type="entry name" value="SH3 Domains"/>
    <property type="match status" value="1"/>
</dbReference>
<feature type="region of interest" description="Disordered" evidence="9">
    <location>
        <begin position="99"/>
        <end position="133"/>
    </location>
</feature>
<dbReference type="GO" id="GO:0016567">
    <property type="term" value="P:protein ubiquitination"/>
    <property type="evidence" value="ECO:0007669"/>
    <property type="project" value="TreeGrafter"/>
</dbReference>
<evidence type="ECO:0000256" key="3">
    <source>
        <dbReference type="ARBA" id="ARBA00022723"/>
    </source>
</evidence>
<dbReference type="InterPro" id="IPR013083">
    <property type="entry name" value="Znf_RING/FYVE/PHD"/>
</dbReference>
<dbReference type="InterPro" id="IPR017907">
    <property type="entry name" value="Znf_RING_CS"/>
</dbReference>
<dbReference type="Gene3D" id="3.30.40.10">
    <property type="entry name" value="Zinc/RING finger domain, C3HC4 (zinc finger)"/>
    <property type="match status" value="1"/>
</dbReference>
<dbReference type="PANTHER" id="PTHR16079:SF4">
    <property type="entry name" value="E3 UBIQUITIN-PROTEIN LIGASE CHFR"/>
    <property type="match status" value="1"/>
</dbReference>
<dbReference type="InterPro" id="IPR001841">
    <property type="entry name" value="Znf_RING"/>
</dbReference>
<evidence type="ECO:0000259" key="11">
    <source>
        <dbReference type="PROSITE" id="PS50089"/>
    </source>
</evidence>
<comment type="similarity">
    <text evidence="1">Belongs to the SH3RF family.</text>
</comment>
<feature type="compositionally biased region" description="Basic and acidic residues" evidence="9">
    <location>
        <begin position="229"/>
        <end position="242"/>
    </location>
</feature>
<dbReference type="GO" id="GO:0005634">
    <property type="term" value="C:nucleus"/>
    <property type="evidence" value="ECO:0007669"/>
    <property type="project" value="TreeGrafter"/>
</dbReference>
<protein>
    <recommendedName>
        <fullName evidence="14">RING-type domain-containing protein</fullName>
    </recommendedName>
</protein>
<keyword evidence="5" id="KW-0862">Zinc</keyword>
<evidence type="ECO:0000256" key="5">
    <source>
        <dbReference type="ARBA" id="ARBA00022833"/>
    </source>
</evidence>
<gene>
    <name evidence="12" type="ORF">B0T24DRAFT_570957</name>
</gene>
<feature type="region of interest" description="Disordered" evidence="9">
    <location>
        <begin position="312"/>
        <end position="458"/>
    </location>
</feature>
<evidence type="ECO:0000313" key="13">
    <source>
        <dbReference type="Proteomes" id="UP001287356"/>
    </source>
</evidence>
<feature type="compositionally biased region" description="Basic and acidic residues" evidence="9">
    <location>
        <begin position="174"/>
        <end position="209"/>
    </location>
</feature>
<accession>A0AAE0NF01</accession>
<dbReference type="Pfam" id="PF00097">
    <property type="entry name" value="zf-C3HC4"/>
    <property type="match status" value="1"/>
</dbReference>
<reference evidence="12" key="1">
    <citation type="journal article" date="2023" name="Mol. Phylogenet. Evol.">
        <title>Genome-scale phylogeny and comparative genomics of the fungal order Sordariales.</title>
        <authorList>
            <person name="Hensen N."/>
            <person name="Bonometti L."/>
            <person name="Westerberg I."/>
            <person name="Brannstrom I.O."/>
            <person name="Guillou S."/>
            <person name="Cros-Aarteil S."/>
            <person name="Calhoun S."/>
            <person name="Haridas S."/>
            <person name="Kuo A."/>
            <person name="Mondo S."/>
            <person name="Pangilinan J."/>
            <person name="Riley R."/>
            <person name="LaButti K."/>
            <person name="Andreopoulos B."/>
            <person name="Lipzen A."/>
            <person name="Chen C."/>
            <person name="Yan M."/>
            <person name="Daum C."/>
            <person name="Ng V."/>
            <person name="Clum A."/>
            <person name="Steindorff A."/>
            <person name="Ohm R.A."/>
            <person name="Martin F."/>
            <person name="Silar P."/>
            <person name="Natvig D.O."/>
            <person name="Lalanne C."/>
            <person name="Gautier V."/>
            <person name="Ament-Velasquez S.L."/>
            <person name="Kruys A."/>
            <person name="Hutchinson M.I."/>
            <person name="Powell A.J."/>
            <person name="Barry K."/>
            <person name="Miller A.N."/>
            <person name="Grigoriev I.V."/>
            <person name="Debuchy R."/>
            <person name="Gladieux P."/>
            <person name="Hiltunen Thoren M."/>
            <person name="Johannesson H."/>
        </authorList>
    </citation>
    <scope>NUCLEOTIDE SEQUENCE</scope>
    <source>
        <strain evidence="12">CBS 958.72</strain>
    </source>
</reference>
<evidence type="ECO:0000256" key="6">
    <source>
        <dbReference type="ARBA" id="ARBA00022843"/>
    </source>
</evidence>
<dbReference type="PROSITE" id="PS00518">
    <property type="entry name" value="ZF_RING_1"/>
    <property type="match status" value="1"/>
</dbReference>
<dbReference type="PANTHER" id="PTHR16079">
    <property type="entry name" value="UBIQUITIN LIGASE PROTEIN CHFR"/>
    <property type="match status" value="1"/>
</dbReference>
<feature type="region of interest" description="Disordered" evidence="9">
    <location>
        <begin position="156"/>
        <end position="242"/>
    </location>
</feature>
<dbReference type="SMART" id="SM00184">
    <property type="entry name" value="RING"/>
    <property type="match status" value="1"/>
</dbReference>
<evidence type="ECO:0008006" key="14">
    <source>
        <dbReference type="Google" id="ProtNLM"/>
    </source>
</evidence>
<evidence type="ECO:0000313" key="12">
    <source>
        <dbReference type="EMBL" id="KAK3380264.1"/>
    </source>
</evidence>
<dbReference type="GO" id="GO:0006511">
    <property type="term" value="P:ubiquitin-dependent protein catabolic process"/>
    <property type="evidence" value="ECO:0007669"/>
    <property type="project" value="TreeGrafter"/>
</dbReference>
<feature type="compositionally biased region" description="Polar residues" evidence="9">
    <location>
        <begin position="412"/>
        <end position="430"/>
    </location>
</feature>
<name>A0AAE0NF01_9PEZI</name>
<dbReference type="InterPro" id="IPR036028">
    <property type="entry name" value="SH3-like_dom_sf"/>
</dbReference>